<evidence type="ECO:0000313" key="5">
    <source>
        <dbReference type="Proteomes" id="UP000011115"/>
    </source>
</evidence>
<dbReference type="EnsemblPlants" id="PGSC0003DMT400049931">
    <property type="protein sequence ID" value="PGSC0003DMT400049931"/>
    <property type="gene ID" value="PGSC0003DMG400019406"/>
</dbReference>
<evidence type="ECO:0000313" key="4">
    <source>
        <dbReference type="EnsemblPlants" id="PGSC0003DMT400049931"/>
    </source>
</evidence>
<dbReference type="SUPFAM" id="SSF57850">
    <property type="entry name" value="RING/U-box"/>
    <property type="match status" value="1"/>
</dbReference>
<dbReference type="PANTHER" id="PTHR46592">
    <property type="entry name" value="RING-H2 FINGER PROTEIN ATL67"/>
    <property type="match status" value="1"/>
</dbReference>
<dbReference type="PaxDb" id="4113-PGSC0003DMT400049931"/>
<dbReference type="GO" id="GO:0008270">
    <property type="term" value="F:zinc ion binding"/>
    <property type="evidence" value="ECO:0007669"/>
    <property type="project" value="UniProtKB-KW"/>
</dbReference>
<feature type="domain" description="RING-type" evidence="3">
    <location>
        <begin position="130"/>
        <end position="172"/>
    </location>
</feature>
<protein>
    <submittedName>
        <fullName evidence="4">RING-H2 finger protein ATL67</fullName>
    </submittedName>
</protein>
<dbReference type="CDD" id="cd16461">
    <property type="entry name" value="RING-H2_EL5-like"/>
    <property type="match status" value="1"/>
</dbReference>
<dbReference type="SMR" id="M1BPK5"/>
<gene>
    <name evidence="4" type="primary">LOC102597133</name>
</gene>
<dbReference type="InterPro" id="IPR013083">
    <property type="entry name" value="Znf_RING/FYVE/PHD"/>
</dbReference>
<dbReference type="RefSeq" id="XP_006358653.1">
    <property type="nucleotide sequence ID" value="XM_006358591.2"/>
</dbReference>
<evidence type="ECO:0000259" key="3">
    <source>
        <dbReference type="PROSITE" id="PS50089"/>
    </source>
</evidence>
<dbReference type="GO" id="GO:0016567">
    <property type="term" value="P:protein ubiquitination"/>
    <property type="evidence" value="ECO:0007669"/>
    <property type="project" value="InterPro"/>
</dbReference>
<keyword evidence="2" id="KW-0472">Membrane</keyword>
<dbReference type="KEGG" id="sot:102597133"/>
<dbReference type="OrthoDB" id="8062037at2759"/>
<keyword evidence="2" id="KW-0812">Transmembrane</keyword>
<keyword evidence="5" id="KW-1185">Reference proteome</keyword>
<dbReference type="FunCoup" id="M1BPK5">
    <property type="interactions" value="64"/>
</dbReference>
<dbReference type="OMA" id="DDWKVEP"/>
<dbReference type="SMART" id="SM00184">
    <property type="entry name" value="RING"/>
    <property type="match status" value="1"/>
</dbReference>
<keyword evidence="1" id="KW-0863">Zinc-finger</keyword>
<dbReference type="eggNOG" id="KOG0800">
    <property type="taxonomic scope" value="Eukaryota"/>
</dbReference>
<dbReference type="InParanoid" id="M1BPK5"/>
<dbReference type="PROSITE" id="PS50089">
    <property type="entry name" value="ZF_RING_2"/>
    <property type="match status" value="1"/>
</dbReference>
<keyword evidence="2" id="KW-1133">Transmembrane helix</keyword>
<dbReference type="GeneID" id="102597133"/>
<accession>M1BPK5</accession>
<sequence length="200" mass="22122">MSTIPSAAYGVPPPPLTTTTTTTNTLIESLNKIGLGYAIAIALAFLFLLSTLLLSSYLCCRSTAYRRRQAQSQTRNPNTGIYIPSVIFVAEADENDDVSSQNTFAGLDQAVINSYPKLIYSKRNGNDVVCSICLCDYKEAEMLRMLPECKHYFHVMCIDAWLKLNASCPVCRNSPLPTPMSTPLSEVVPLSQYSDGRRRH</sequence>
<dbReference type="GO" id="GO:0016740">
    <property type="term" value="F:transferase activity"/>
    <property type="evidence" value="ECO:0007669"/>
    <property type="project" value="InterPro"/>
</dbReference>
<dbReference type="Gramene" id="PGSC0003DMT400049931">
    <property type="protein sequence ID" value="PGSC0003DMT400049931"/>
    <property type="gene ID" value="PGSC0003DMG400019406"/>
</dbReference>
<organism evidence="4 5">
    <name type="scientific">Solanum tuberosum</name>
    <name type="common">Potato</name>
    <dbReference type="NCBI Taxonomy" id="4113"/>
    <lineage>
        <taxon>Eukaryota</taxon>
        <taxon>Viridiplantae</taxon>
        <taxon>Streptophyta</taxon>
        <taxon>Embryophyta</taxon>
        <taxon>Tracheophyta</taxon>
        <taxon>Spermatophyta</taxon>
        <taxon>Magnoliopsida</taxon>
        <taxon>eudicotyledons</taxon>
        <taxon>Gunneridae</taxon>
        <taxon>Pentapetalae</taxon>
        <taxon>asterids</taxon>
        <taxon>lamiids</taxon>
        <taxon>Solanales</taxon>
        <taxon>Solanaceae</taxon>
        <taxon>Solanoideae</taxon>
        <taxon>Solaneae</taxon>
        <taxon>Solanum</taxon>
    </lineage>
</organism>
<feature type="transmembrane region" description="Helical" evidence="2">
    <location>
        <begin position="35"/>
        <end position="59"/>
    </location>
</feature>
<dbReference type="Gene3D" id="3.30.40.10">
    <property type="entry name" value="Zinc/RING finger domain, C3HC4 (zinc finger)"/>
    <property type="match status" value="1"/>
</dbReference>
<dbReference type="Proteomes" id="UP000011115">
    <property type="component" value="Unassembled WGS sequence"/>
</dbReference>
<evidence type="ECO:0000256" key="2">
    <source>
        <dbReference type="SAM" id="Phobius"/>
    </source>
</evidence>
<evidence type="ECO:0000256" key="1">
    <source>
        <dbReference type="PROSITE-ProRule" id="PRU00175"/>
    </source>
</evidence>
<dbReference type="InterPro" id="IPR044289">
    <property type="entry name" value="ATL67-70"/>
</dbReference>
<proteinExistence type="predicted"/>
<dbReference type="PANTHER" id="PTHR46592:SF10">
    <property type="entry name" value="RING-TYPE DOMAIN-CONTAINING PROTEIN"/>
    <property type="match status" value="1"/>
</dbReference>
<dbReference type="AlphaFoldDB" id="M1BPK5"/>
<dbReference type="Pfam" id="PF13639">
    <property type="entry name" value="zf-RING_2"/>
    <property type="match status" value="1"/>
</dbReference>
<reference evidence="4" key="2">
    <citation type="submission" date="2015-06" db="UniProtKB">
        <authorList>
            <consortium name="EnsemblPlants"/>
        </authorList>
    </citation>
    <scope>IDENTIFICATION</scope>
    <source>
        <strain evidence="4">DM1-3 516 R44</strain>
    </source>
</reference>
<reference evidence="5" key="1">
    <citation type="journal article" date="2011" name="Nature">
        <title>Genome sequence and analysis of the tuber crop potato.</title>
        <authorList>
            <consortium name="The Potato Genome Sequencing Consortium"/>
        </authorList>
    </citation>
    <scope>NUCLEOTIDE SEQUENCE [LARGE SCALE GENOMIC DNA]</scope>
    <source>
        <strain evidence="5">cv. DM1-3 516 R44</strain>
    </source>
</reference>
<dbReference type="InterPro" id="IPR001841">
    <property type="entry name" value="Znf_RING"/>
</dbReference>
<dbReference type="HOGENOM" id="CLU_013137_15_4_1"/>
<name>M1BPK5_SOLTU</name>
<keyword evidence="1" id="KW-0862">Zinc</keyword>
<keyword evidence="1" id="KW-0479">Metal-binding</keyword>